<dbReference type="VEuPathDB" id="VectorBase:AMAM002989"/>
<dbReference type="EnsemblMetazoa" id="AMAM002989-RA">
    <property type="protein sequence ID" value="AMAM002989-PA"/>
    <property type="gene ID" value="AMAM002989"/>
</dbReference>
<dbReference type="Proteomes" id="UP000075901">
    <property type="component" value="Unassembled WGS sequence"/>
</dbReference>
<keyword evidence="3" id="KW-1185">Reference proteome</keyword>
<dbReference type="AlphaFoldDB" id="A0A182SAN2"/>
<protein>
    <submittedName>
        <fullName evidence="2">Uncharacterized protein</fullName>
    </submittedName>
</protein>
<feature type="compositionally biased region" description="Polar residues" evidence="1">
    <location>
        <begin position="11"/>
        <end position="24"/>
    </location>
</feature>
<dbReference type="PROSITE" id="PS51257">
    <property type="entry name" value="PROKAR_LIPOPROTEIN"/>
    <property type="match status" value="1"/>
</dbReference>
<feature type="region of interest" description="Disordered" evidence="1">
    <location>
        <begin position="1"/>
        <end position="25"/>
    </location>
</feature>
<evidence type="ECO:0000313" key="3">
    <source>
        <dbReference type="Proteomes" id="UP000075901"/>
    </source>
</evidence>
<evidence type="ECO:0000256" key="1">
    <source>
        <dbReference type="SAM" id="MobiDB-lite"/>
    </source>
</evidence>
<organism evidence="2 3">
    <name type="scientific">Anopheles maculatus</name>
    <dbReference type="NCBI Taxonomy" id="74869"/>
    <lineage>
        <taxon>Eukaryota</taxon>
        <taxon>Metazoa</taxon>
        <taxon>Ecdysozoa</taxon>
        <taxon>Arthropoda</taxon>
        <taxon>Hexapoda</taxon>
        <taxon>Insecta</taxon>
        <taxon>Pterygota</taxon>
        <taxon>Neoptera</taxon>
        <taxon>Endopterygota</taxon>
        <taxon>Diptera</taxon>
        <taxon>Nematocera</taxon>
        <taxon>Culicoidea</taxon>
        <taxon>Culicidae</taxon>
        <taxon>Anophelinae</taxon>
        <taxon>Anopheles</taxon>
        <taxon>Anopheles maculatus group</taxon>
    </lineage>
</organism>
<reference evidence="2" key="2">
    <citation type="submission" date="2020-05" db="UniProtKB">
        <authorList>
            <consortium name="EnsemblMetazoa"/>
        </authorList>
    </citation>
    <scope>IDENTIFICATION</scope>
    <source>
        <strain evidence="2">maculatus3</strain>
    </source>
</reference>
<sequence length="121" mass="12300">MIASPKAPTRVATSPTGSVGSSSCFLPGLPVTTVTTSSGGGAGATQMSTVESPTLPFTNGIAALPAPSLTTDTVTDRMKDNIKPSPMDNISPWLVSSDVVTGPTKPKEATIIRKSVITTQL</sequence>
<accession>A0A182SAN2</accession>
<reference evidence="3" key="1">
    <citation type="submission" date="2013-09" db="EMBL/GenBank/DDBJ databases">
        <title>The Genome Sequence of Anopheles maculatus species B.</title>
        <authorList>
            <consortium name="The Broad Institute Genomics Platform"/>
            <person name="Neafsey D.E."/>
            <person name="Besansky N."/>
            <person name="Howell P."/>
            <person name="Walton C."/>
            <person name="Young S.K."/>
            <person name="Zeng Q."/>
            <person name="Gargeya S."/>
            <person name="Fitzgerald M."/>
            <person name="Haas B."/>
            <person name="Abouelleil A."/>
            <person name="Allen A.W."/>
            <person name="Alvarado L."/>
            <person name="Arachchi H.M."/>
            <person name="Berlin A.M."/>
            <person name="Chapman S.B."/>
            <person name="Gainer-Dewar J."/>
            <person name="Goldberg J."/>
            <person name="Griggs A."/>
            <person name="Gujja S."/>
            <person name="Hansen M."/>
            <person name="Howarth C."/>
            <person name="Imamovic A."/>
            <person name="Ireland A."/>
            <person name="Larimer J."/>
            <person name="McCowan C."/>
            <person name="Murphy C."/>
            <person name="Pearson M."/>
            <person name="Poon T.W."/>
            <person name="Priest M."/>
            <person name="Roberts A."/>
            <person name="Saif S."/>
            <person name="Shea T."/>
            <person name="Sisk P."/>
            <person name="Sykes S."/>
            <person name="Wortman J."/>
            <person name="Nusbaum C."/>
            <person name="Birren B."/>
        </authorList>
    </citation>
    <scope>NUCLEOTIDE SEQUENCE [LARGE SCALE GENOMIC DNA]</scope>
    <source>
        <strain evidence="3">maculatus3</strain>
    </source>
</reference>
<evidence type="ECO:0000313" key="2">
    <source>
        <dbReference type="EnsemblMetazoa" id="AMAM002989-PA"/>
    </source>
</evidence>
<proteinExistence type="predicted"/>
<name>A0A182SAN2_9DIPT</name>